<reference evidence="1 2" key="1">
    <citation type="submission" date="2020-12" db="EMBL/GenBank/DDBJ databases">
        <title>Geomonas sp. Red259, isolated from paddy soil.</title>
        <authorList>
            <person name="Xu Z."/>
            <person name="Zhang Z."/>
            <person name="Masuda Y."/>
            <person name="Itoh H."/>
            <person name="Senoo K."/>
        </authorList>
    </citation>
    <scope>NUCLEOTIDE SEQUENCE [LARGE SCALE GENOMIC DNA]</scope>
    <source>
        <strain evidence="1 2">Red259</strain>
    </source>
</reference>
<accession>A0ABS0YVM9</accession>
<protein>
    <recommendedName>
        <fullName evidence="3">Cathelicidin antimicrobial peptide C-terminal domain-containing protein</fullName>
    </recommendedName>
</protein>
<keyword evidence="2" id="KW-1185">Reference proteome</keyword>
<proteinExistence type="predicted"/>
<evidence type="ECO:0000313" key="2">
    <source>
        <dbReference type="Proteomes" id="UP000641025"/>
    </source>
</evidence>
<dbReference type="RefSeq" id="WP_199396071.1">
    <property type="nucleotide sequence ID" value="NZ_JAEMHK010000012.1"/>
</dbReference>
<evidence type="ECO:0000313" key="1">
    <source>
        <dbReference type="EMBL" id="MBJ6801575.1"/>
    </source>
</evidence>
<organism evidence="1 2">
    <name type="scientific">Geomonas propionica</name>
    <dbReference type="NCBI Taxonomy" id="2798582"/>
    <lineage>
        <taxon>Bacteria</taxon>
        <taxon>Pseudomonadati</taxon>
        <taxon>Thermodesulfobacteriota</taxon>
        <taxon>Desulfuromonadia</taxon>
        <taxon>Geobacterales</taxon>
        <taxon>Geobacteraceae</taxon>
        <taxon>Geomonas</taxon>
    </lineage>
</organism>
<dbReference type="PROSITE" id="PS51257">
    <property type="entry name" value="PROKAR_LIPOPROTEIN"/>
    <property type="match status" value="1"/>
</dbReference>
<name>A0ABS0YVM9_9BACT</name>
<dbReference type="EMBL" id="JAEMHK010000012">
    <property type="protein sequence ID" value="MBJ6801575.1"/>
    <property type="molecule type" value="Genomic_DNA"/>
</dbReference>
<dbReference type="Proteomes" id="UP000641025">
    <property type="component" value="Unassembled WGS sequence"/>
</dbReference>
<sequence>MKMSKGIIAVIVVGSLIGICGCRKEGPAERAGKDVDKAVEKIGTELGKAGDAIKKMGR</sequence>
<comment type="caution">
    <text evidence="1">The sequence shown here is derived from an EMBL/GenBank/DDBJ whole genome shotgun (WGS) entry which is preliminary data.</text>
</comment>
<evidence type="ECO:0008006" key="3">
    <source>
        <dbReference type="Google" id="ProtNLM"/>
    </source>
</evidence>
<gene>
    <name evidence="1" type="ORF">JFN90_15700</name>
</gene>